<proteinExistence type="predicted"/>
<dbReference type="EMBL" id="FP475956">
    <property type="protein sequence ID" value="CAZ89012.1"/>
    <property type="molecule type" value="Genomic_DNA"/>
</dbReference>
<dbReference type="Pfam" id="PF13466">
    <property type="entry name" value="STAS_2"/>
    <property type="match status" value="1"/>
</dbReference>
<dbReference type="Proteomes" id="UP000002372">
    <property type="component" value="Chromosome"/>
</dbReference>
<reference evidence="5" key="2">
    <citation type="journal article" date="2010" name="PLoS Genet.">
        <title>Structure, function, and evolution of the Thiomonas spp. genome.</title>
        <authorList>
            <person name="Arsene-Ploetze F."/>
            <person name="Koechler S."/>
            <person name="Marchal M."/>
            <person name="Coppee J.Y."/>
            <person name="Chandler M."/>
            <person name="Bonnefoy V."/>
            <person name="Brochier-Armanet C."/>
            <person name="Barakat M."/>
            <person name="Barbe V."/>
            <person name="Battaglia-Brunet F."/>
            <person name="Bruneel O."/>
            <person name="Bryan C.G."/>
            <person name="Cleiss-Arnold J."/>
            <person name="Cruveiller S."/>
            <person name="Erhardt M."/>
            <person name="Heinrich-Salmeron A."/>
            <person name="Hommais F."/>
            <person name="Joulian C."/>
            <person name="Krin E."/>
            <person name="Lieutaud A."/>
            <person name="Lievremont D."/>
            <person name="Michel C."/>
            <person name="Muller D."/>
            <person name="Ortet P."/>
            <person name="Proux C."/>
            <person name="Siguier P."/>
            <person name="Roche D."/>
            <person name="Rouy Z."/>
            <person name="Salvignol G."/>
            <person name="Slyemi D."/>
            <person name="Talla E."/>
            <person name="Weiss S."/>
            <person name="Weissenbach J."/>
            <person name="Medigue C."/>
            <person name="Bertin P.N."/>
        </authorList>
    </citation>
    <scope>NUCLEOTIDE SEQUENCE [LARGE SCALE GENOMIC DNA]</scope>
    <source>
        <strain evidence="5">DSM 22701 / CIP 110005 / 3As</strain>
    </source>
</reference>
<dbReference type="KEGG" id="thi:THI_2378"/>
<dbReference type="RefSeq" id="WP_013106305.1">
    <property type="nucleotide sequence ID" value="NC_014145.1"/>
</dbReference>
<accession>D6CUP3</accession>
<dbReference type="AlphaFoldDB" id="D6CUP3"/>
<protein>
    <recommendedName>
        <fullName evidence="2">STAS domain-containing protein</fullName>
    </recommendedName>
</protein>
<dbReference type="InterPro" id="IPR002645">
    <property type="entry name" value="STAS_dom"/>
</dbReference>
<evidence type="ECO:0000313" key="6">
    <source>
        <dbReference type="Proteomes" id="UP000078599"/>
    </source>
</evidence>
<dbReference type="SUPFAM" id="SSF52091">
    <property type="entry name" value="SpoIIaa-like"/>
    <property type="match status" value="1"/>
</dbReference>
<dbReference type="InterPro" id="IPR036513">
    <property type="entry name" value="STAS_dom_sf"/>
</dbReference>
<dbReference type="PROSITE" id="PS50801">
    <property type="entry name" value="STAS"/>
    <property type="match status" value="1"/>
</dbReference>
<feature type="compositionally biased region" description="Polar residues" evidence="1">
    <location>
        <begin position="154"/>
        <end position="178"/>
    </location>
</feature>
<organism evidence="3 5">
    <name type="scientific">Thiomonas arsenitoxydans (strain DSM 22701 / CIP 110005 / 3As)</name>
    <dbReference type="NCBI Taxonomy" id="426114"/>
    <lineage>
        <taxon>Bacteria</taxon>
        <taxon>Pseudomonadati</taxon>
        <taxon>Pseudomonadota</taxon>
        <taxon>Betaproteobacteria</taxon>
        <taxon>Burkholderiales</taxon>
        <taxon>Thiomonas</taxon>
    </lineage>
</organism>
<dbReference type="HOGENOM" id="CLU_486544_0_0_4"/>
<feature type="region of interest" description="Disordered" evidence="1">
    <location>
        <begin position="151"/>
        <end position="184"/>
    </location>
</feature>
<sequence length="522" mass="57666">MNKRTKLQPHTSFLSRIARFVRHPTTDWAQTRLQQGEVLDKAKQKTQQREAQWAAQAAILVRNREFDILRREMRNRHALKSERLEGLSLPSTLPPPAPAATRQHTLHKIDVIERQMKNEQSRESRSTLPGGMIEHSGLAHVGFAASTLRPGSLRRSQTPRWAQSQLLPASRLKTSSAPATRPQGLWGQTVLPIPAVIELAAFDFAEGRDAQVESHLLTSLQTEQELFTVQQLFQALLDFYWATGQQDKLHSRSLDYVQRYGQTPLPRPELDAVAAAPLQTASFLAAEQFDILQLHAFERFVADPARHLVLDWSALIGIAEPLQAELGQALQVLNDRPAELELHGEDRLLAATRLQSSPATAAQSALRLQALRLVGDEAGFADLAVELSIACACSPVDWVAPRFKRVGPSERGLTTLHSAHQPSRMATQAGALDAGSIQTSVRLSGKLSGKDATFLRNLRAQSLRADTVYVDLQAVQRVDFAAATDLLNWVEAQTQLGKSIELRGAHTLLVPFLQSVGLQVQA</sequence>
<feature type="domain" description="STAS" evidence="2">
    <location>
        <begin position="441"/>
        <end position="522"/>
    </location>
</feature>
<reference evidence="4 6" key="4">
    <citation type="submission" date="2015-03" db="EMBL/GenBank/DDBJ databases">
        <authorList>
            <person name="Regsiter A."/>
            <person name="william w."/>
        </authorList>
    </citation>
    <scope>NUCLEOTIDE SEQUENCE [LARGE SCALE GENOMIC DNA]</scope>
    <source>
        <strain evidence="4 6">CB1</strain>
    </source>
</reference>
<reference evidence="3" key="3">
    <citation type="submission" date="2010-07" db="EMBL/GenBank/DDBJ databases">
        <authorList>
            <person name="Genoscope - CEA"/>
        </authorList>
    </citation>
    <scope>NUCLEOTIDE SEQUENCE</scope>
    <source>
        <strain evidence="3">3As</strain>
    </source>
</reference>
<gene>
    <name evidence="3" type="ordered locus">THI_2378</name>
    <name evidence="4" type="ORF">THICB1_80152</name>
</gene>
<evidence type="ECO:0000256" key="1">
    <source>
        <dbReference type="SAM" id="MobiDB-lite"/>
    </source>
</evidence>
<dbReference type="EMBL" id="CTRI01000030">
    <property type="protein sequence ID" value="CQR39136.1"/>
    <property type="molecule type" value="Genomic_DNA"/>
</dbReference>
<keyword evidence="6" id="KW-1185">Reference proteome</keyword>
<evidence type="ECO:0000313" key="3">
    <source>
        <dbReference type="EMBL" id="CAZ89012.1"/>
    </source>
</evidence>
<reference key="1">
    <citation type="submission" date="2009-07" db="EMBL/GenBank/DDBJ databases">
        <authorList>
            <person name="Genoscope - CEA"/>
        </authorList>
    </citation>
    <scope>NUCLEOTIDE SEQUENCE</scope>
    <source>
        <strain>3As</strain>
    </source>
</reference>
<dbReference type="InterPro" id="IPR058548">
    <property type="entry name" value="MlaB-like_STAS"/>
</dbReference>
<dbReference type="Proteomes" id="UP000078599">
    <property type="component" value="Unassembled WGS sequence"/>
</dbReference>
<evidence type="ECO:0000313" key="5">
    <source>
        <dbReference type="Proteomes" id="UP000002372"/>
    </source>
</evidence>
<evidence type="ECO:0000313" key="4">
    <source>
        <dbReference type="EMBL" id="CQR39136.1"/>
    </source>
</evidence>
<dbReference type="eggNOG" id="COG3113">
    <property type="taxonomic scope" value="Bacteria"/>
</dbReference>
<name>D6CUP3_THIA3</name>
<evidence type="ECO:0000259" key="2">
    <source>
        <dbReference type="PROSITE" id="PS50801"/>
    </source>
</evidence>